<evidence type="ECO:0000259" key="1">
    <source>
        <dbReference type="Pfam" id="PF02602"/>
    </source>
</evidence>
<dbReference type="Proteomes" id="UP001501352">
    <property type="component" value="Unassembled WGS sequence"/>
</dbReference>
<dbReference type="InterPro" id="IPR036108">
    <property type="entry name" value="4pyrrol_syn_uPrphyn_synt_sf"/>
</dbReference>
<protein>
    <submittedName>
        <fullName evidence="2">Uroporphyrinogen-III synthase</fullName>
    </submittedName>
</protein>
<dbReference type="EMBL" id="BAAAGA010000008">
    <property type="protein sequence ID" value="GAA0629731.1"/>
    <property type="molecule type" value="Genomic_DNA"/>
</dbReference>
<dbReference type="Pfam" id="PF02602">
    <property type="entry name" value="HEM4"/>
    <property type="match status" value="1"/>
</dbReference>
<comment type="caution">
    <text evidence="2">The sequence shown here is derived from an EMBL/GenBank/DDBJ whole genome shotgun (WGS) entry which is preliminary data.</text>
</comment>
<organism evidence="2 3">
    <name type="scientific">Brevundimonas kwangchunensis</name>
    <dbReference type="NCBI Taxonomy" id="322163"/>
    <lineage>
        <taxon>Bacteria</taxon>
        <taxon>Pseudomonadati</taxon>
        <taxon>Pseudomonadota</taxon>
        <taxon>Alphaproteobacteria</taxon>
        <taxon>Caulobacterales</taxon>
        <taxon>Caulobacteraceae</taxon>
        <taxon>Brevundimonas</taxon>
    </lineage>
</organism>
<dbReference type="CDD" id="cd06578">
    <property type="entry name" value="HemD"/>
    <property type="match status" value="1"/>
</dbReference>
<sequence>MVASLLRIERLAVAAPDLEGIAALAFTSVNGVEAFAALTDRRDRPVFAVGDRTAEAARAAGFGQVASAGGAIGDLADLLRHRARGVVLVPGAREPAGDIVALLSGAEVEARLLPVYAAVETGAAALDAFDAVLVHSPRGGRALAAAVSTEQARNVVVVTISEAAATPLRSLLWREIRTAPHPDENAMISTLGNPPRAV</sequence>
<feature type="domain" description="Tetrapyrrole biosynthesis uroporphyrinogen III synthase" evidence="1">
    <location>
        <begin position="3"/>
        <end position="188"/>
    </location>
</feature>
<dbReference type="InterPro" id="IPR003754">
    <property type="entry name" value="4pyrrol_synth_uPrphyn_synth"/>
</dbReference>
<name>A0ABP3S9V3_9CAUL</name>
<accession>A0ABP3S9V3</accession>
<dbReference type="SUPFAM" id="SSF69618">
    <property type="entry name" value="HemD-like"/>
    <property type="match status" value="1"/>
</dbReference>
<evidence type="ECO:0000313" key="2">
    <source>
        <dbReference type="EMBL" id="GAA0629731.1"/>
    </source>
</evidence>
<reference evidence="3" key="1">
    <citation type="journal article" date="2019" name="Int. J. Syst. Evol. Microbiol.">
        <title>The Global Catalogue of Microorganisms (GCM) 10K type strain sequencing project: providing services to taxonomists for standard genome sequencing and annotation.</title>
        <authorList>
            <consortium name="The Broad Institute Genomics Platform"/>
            <consortium name="The Broad Institute Genome Sequencing Center for Infectious Disease"/>
            <person name="Wu L."/>
            <person name="Ma J."/>
        </authorList>
    </citation>
    <scope>NUCLEOTIDE SEQUENCE [LARGE SCALE GENOMIC DNA]</scope>
    <source>
        <strain evidence="3">JCM 12928</strain>
    </source>
</reference>
<keyword evidence="3" id="KW-1185">Reference proteome</keyword>
<dbReference type="Gene3D" id="3.40.50.10090">
    <property type="match status" value="2"/>
</dbReference>
<evidence type="ECO:0000313" key="3">
    <source>
        <dbReference type="Proteomes" id="UP001501352"/>
    </source>
</evidence>
<gene>
    <name evidence="2" type="ORF">GCM10009422_29050</name>
</gene>
<proteinExistence type="predicted"/>